<accession>A0ABT7Y0V6</accession>
<dbReference type="SUPFAM" id="SSF46785">
    <property type="entry name" value="Winged helix' DNA-binding domain"/>
    <property type="match status" value="1"/>
</dbReference>
<dbReference type="InterPro" id="IPR036390">
    <property type="entry name" value="WH_DNA-bd_sf"/>
</dbReference>
<name>A0ABT7Y0V6_9VIBR</name>
<dbReference type="RefSeq" id="WP_289961731.1">
    <property type="nucleotide sequence ID" value="NZ_JAUEOZ010000001.1"/>
</dbReference>
<proteinExistence type="predicted"/>
<evidence type="ECO:0000313" key="1">
    <source>
        <dbReference type="EMBL" id="MDN2481650.1"/>
    </source>
</evidence>
<evidence type="ECO:0000313" key="2">
    <source>
        <dbReference type="Proteomes" id="UP001169719"/>
    </source>
</evidence>
<comment type="caution">
    <text evidence="1">The sequence shown here is derived from an EMBL/GenBank/DDBJ whole genome shotgun (WGS) entry which is preliminary data.</text>
</comment>
<evidence type="ECO:0008006" key="3">
    <source>
        <dbReference type="Google" id="ProtNLM"/>
    </source>
</evidence>
<dbReference type="EMBL" id="JAUEOZ010000001">
    <property type="protein sequence ID" value="MDN2481650.1"/>
    <property type="molecule type" value="Genomic_DNA"/>
</dbReference>
<gene>
    <name evidence="1" type="ORF">QWJ08_09600</name>
</gene>
<dbReference type="Gene3D" id="1.10.10.10">
    <property type="entry name" value="Winged helix-like DNA-binding domain superfamily/Winged helix DNA-binding domain"/>
    <property type="match status" value="1"/>
</dbReference>
<reference evidence="1" key="1">
    <citation type="submission" date="2024-05" db="EMBL/GenBank/DDBJ databases">
        <title>Genome Sequences of Four Agar- Degrading Marine Bacteria.</title>
        <authorList>
            <person name="Phillips E.K."/>
            <person name="Shaffer J.C."/>
            <person name="Henson M.W."/>
            <person name="Temperton B."/>
            <person name="Thrash C.J."/>
            <person name="Martin M.O."/>
        </authorList>
    </citation>
    <scope>NUCLEOTIDE SEQUENCE</scope>
    <source>
        <strain evidence="1">EKP203</strain>
    </source>
</reference>
<organism evidence="1 2">
    <name type="scientific">Vibrio agarivorans</name>
    <dbReference type="NCBI Taxonomy" id="153622"/>
    <lineage>
        <taxon>Bacteria</taxon>
        <taxon>Pseudomonadati</taxon>
        <taxon>Pseudomonadota</taxon>
        <taxon>Gammaproteobacteria</taxon>
        <taxon>Vibrionales</taxon>
        <taxon>Vibrionaceae</taxon>
        <taxon>Vibrio</taxon>
    </lineage>
</organism>
<dbReference type="Proteomes" id="UP001169719">
    <property type="component" value="Unassembled WGS sequence"/>
</dbReference>
<protein>
    <recommendedName>
        <fullName evidence="3">MarR family transcriptional regulator</fullName>
    </recommendedName>
</protein>
<dbReference type="InterPro" id="IPR036388">
    <property type="entry name" value="WH-like_DNA-bd_sf"/>
</dbReference>
<keyword evidence="2" id="KW-1185">Reference proteome</keyword>
<sequence>MNCNYLLLNSYHQIEWMRDMRLTKNKLQILEALKAVDDWEAKETGQAPFSARDVQEKIGGDLQNIARTLRAMEAQGLVIAETIQRDQWFELNGATHYEKARKCYWAVPTMEEDKATAKRWYDGAEERQERAWEQMKAAFFT</sequence>